<evidence type="ECO:0000256" key="9">
    <source>
        <dbReference type="ARBA" id="ARBA00022691"/>
    </source>
</evidence>
<dbReference type="Pfam" id="PF04452">
    <property type="entry name" value="Methyltrans_RNA"/>
    <property type="match status" value="1"/>
</dbReference>
<dbReference type="Gene3D" id="3.40.1280.10">
    <property type="match status" value="1"/>
</dbReference>
<evidence type="ECO:0000256" key="6">
    <source>
        <dbReference type="ARBA" id="ARBA00022552"/>
    </source>
</evidence>
<reference evidence="15 16" key="1">
    <citation type="submission" date="2016-10" db="EMBL/GenBank/DDBJ databases">
        <authorList>
            <person name="de Groot N.N."/>
        </authorList>
    </citation>
    <scope>NUCLEOTIDE SEQUENCE [LARGE SCALE GENOMIC DNA]</scope>
    <source>
        <strain evidence="15 16">DSM 45514</strain>
    </source>
</reference>
<keyword evidence="7 12" id="KW-0489">Methyltransferase</keyword>
<comment type="catalytic activity">
    <reaction evidence="11 12">
        <text>uridine(1498) in 16S rRNA + S-adenosyl-L-methionine = N(3)-methyluridine(1498) in 16S rRNA + S-adenosyl-L-homocysteine + H(+)</text>
        <dbReference type="Rhea" id="RHEA:42920"/>
        <dbReference type="Rhea" id="RHEA-COMP:10283"/>
        <dbReference type="Rhea" id="RHEA-COMP:10284"/>
        <dbReference type="ChEBI" id="CHEBI:15378"/>
        <dbReference type="ChEBI" id="CHEBI:57856"/>
        <dbReference type="ChEBI" id="CHEBI:59789"/>
        <dbReference type="ChEBI" id="CHEBI:65315"/>
        <dbReference type="ChEBI" id="CHEBI:74502"/>
        <dbReference type="EC" id="2.1.1.193"/>
    </reaction>
</comment>
<evidence type="ECO:0000313" key="15">
    <source>
        <dbReference type="EMBL" id="SDC74024.1"/>
    </source>
</evidence>
<evidence type="ECO:0000259" key="13">
    <source>
        <dbReference type="Pfam" id="PF04452"/>
    </source>
</evidence>
<comment type="function">
    <text evidence="10 12">Specifically methylates the N3 position of the uracil ring of uridine 1498 (m3U1498) in 16S rRNA. Acts on the fully assembled 30S ribosomal subunit.</text>
</comment>
<dbReference type="Pfam" id="PF20260">
    <property type="entry name" value="PUA_4"/>
    <property type="match status" value="1"/>
</dbReference>
<keyword evidence="5 12" id="KW-0963">Cytoplasm</keyword>
<accession>A0A1G6P349</accession>
<dbReference type="InterPro" id="IPR029026">
    <property type="entry name" value="tRNA_m1G_MTases_N"/>
</dbReference>
<dbReference type="RefSeq" id="WP_091571169.1">
    <property type="nucleotide sequence ID" value="NZ_FMZA01000015.1"/>
</dbReference>
<dbReference type="SUPFAM" id="SSF88697">
    <property type="entry name" value="PUA domain-like"/>
    <property type="match status" value="1"/>
</dbReference>
<sequence>MQRYFVDPNAIVADRITIRGDDVHHIKNVMRMTAGDPLVCCDGQGTDYVAEVVSVAEGEVLCQIKEETPSRGEPDVCVTIAFSLPKGDKPEWVLQKGTELGAHSFLPFTSVRTVVKLNQKKAVKKQARWQRITKEAAEQSQRGMIPQVELPLTWKELLARFSSYDKVLFAYEKGGRPLGQVLEDEDRQRLLVVTGPEGGFSEKEAEDAVASGAVPTHLGPRILRAETAPLAILASILYSSGELGGEPL</sequence>
<organism evidence="15 16">
    <name type="scientific">Melghirimyces thermohalophilus</name>
    <dbReference type="NCBI Taxonomy" id="1236220"/>
    <lineage>
        <taxon>Bacteria</taxon>
        <taxon>Bacillati</taxon>
        <taxon>Bacillota</taxon>
        <taxon>Bacilli</taxon>
        <taxon>Bacillales</taxon>
        <taxon>Thermoactinomycetaceae</taxon>
        <taxon>Melghirimyces</taxon>
    </lineage>
</organism>
<dbReference type="PANTHER" id="PTHR30027">
    <property type="entry name" value="RIBOSOMAL RNA SMALL SUBUNIT METHYLTRANSFERASE E"/>
    <property type="match status" value="1"/>
</dbReference>
<dbReference type="Proteomes" id="UP000199387">
    <property type="component" value="Unassembled WGS sequence"/>
</dbReference>
<keyword evidence="6 12" id="KW-0698">rRNA processing</keyword>
<proteinExistence type="inferred from homology"/>
<dbReference type="InterPro" id="IPR015947">
    <property type="entry name" value="PUA-like_sf"/>
</dbReference>
<dbReference type="InterPro" id="IPR006700">
    <property type="entry name" value="RsmE"/>
</dbReference>
<keyword evidence="8 12" id="KW-0808">Transferase</keyword>
<dbReference type="CDD" id="cd18084">
    <property type="entry name" value="RsmE-like"/>
    <property type="match status" value="1"/>
</dbReference>
<dbReference type="InterPro" id="IPR046886">
    <property type="entry name" value="RsmE_MTase_dom"/>
</dbReference>
<keyword evidence="16" id="KW-1185">Reference proteome</keyword>
<evidence type="ECO:0000256" key="4">
    <source>
        <dbReference type="ARBA" id="ARBA00013673"/>
    </source>
</evidence>
<dbReference type="GO" id="GO:0070042">
    <property type="term" value="F:rRNA (uridine-N3-)-methyltransferase activity"/>
    <property type="evidence" value="ECO:0007669"/>
    <property type="project" value="TreeGrafter"/>
</dbReference>
<evidence type="ECO:0000256" key="12">
    <source>
        <dbReference type="PIRNR" id="PIRNR015601"/>
    </source>
</evidence>
<dbReference type="GO" id="GO:0070475">
    <property type="term" value="P:rRNA base methylation"/>
    <property type="evidence" value="ECO:0007669"/>
    <property type="project" value="TreeGrafter"/>
</dbReference>
<dbReference type="GO" id="GO:0005737">
    <property type="term" value="C:cytoplasm"/>
    <property type="evidence" value="ECO:0007669"/>
    <property type="project" value="UniProtKB-SubCell"/>
</dbReference>
<dbReference type="OrthoDB" id="9815641at2"/>
<evidence type="ECO:0000256" key="11">
    <source>
        <dbReference type="ARBA" id="ARBA00047944"/>
    </source>
</evidence>
<dbReference type="EC" id="2.1.1.193" evidence="3 12"/>
<dbReference type="PANTHER" id="PTHR30027:SF3">
    <property type="entry name" value="16S RRNA (URACIL(1498)-N(3))-METHYLTRANSFERASE"/>
    <property type="match status" value="1"/>
</dbReference>
<evidence type="ECO:0000256" key="10">
    <source>
        <dbReference type="ARBA" id="ARBA00025699"/>
    </source>
</evidence>
<evidence type="ECO:0000259" key="14">
    <source>
        <dbReference type="Pfam" id="PF20260"/>
    </source>
</evidence>
<protein>
    <recommendedName>
        <fullName evidence="4 12">Ribosomal RNA small subunit methyltransferase E</fullName>
        <ecNumber evidence="3 12">2.1.1.193</ecNumber>
    </recommendedName>
</protein>
<evidence type="ECO:0000256" key="8">
    <source>
        <dbReference type="ARBA" id="ARBA00022679"/>
    </source>
</evidence>
<comment type="similarity">
    <text evidence="2 12">Belongs to the RNA methyltransferase RsmE family.</text>
</comment>
<name>A0A1G6P349_9BACL</name>
<dbReference type="AlphaFoldDB" id="A0A1G6P349"/>
<evidence type="ECO:0000256" key="2">
    <source>
        <dbReference type="ARBA" id="ARBA00005528"/>
    </source>
</evidence>
<dbReference type="EMBL" id="FMZA01000015">
    <property type="protein sequence ID" value="SDC74024.1"/>
    <property type="molecule type" value="Genomic_DNA"/>
</dbReference>
<dbReference type="SUPFAM" id="SSF75217">
    <property type="entry name" value="alpha/beta knot"/>
    <property type="match status" value="1"/>
</dbReference>
<dbReference type="NCBIfam" id="NF008692">
    <property type="entry name" value="PRK11713.1-5"/>
    <property type="match status" value="1"/>
</dbReference>
<dbReference type="STRING" id="1236220.SAMN04488112_11527"/>
<evidence type="ECO:0000313" key="16">
    <source>
        <dbReference type="Proteomes" id="UP000199387"/>
    </source>
</evidence>
<dbReference type="InterPro" id="IPR046887">
    <property type="entry name" value="RsmE_PUA-like"/>
</dbReference>
<gene>
    <name evidence="15" type="ORF">SAMN04488112_11527</name>
</gene>
<dbReference type="InterPro" id="IPR029028">
    <property type="entry name" value="Alpha/beta_knot_MTases"/>
</dbReference>
<dbReference type="NCBIfam" id="TIGR00046">
    <property type="entry name" value="RsmE family RNA methyltransferase"/>
    <property type="match status" value="1"/>
</dbReference>
<dbReference type="PIRSF" id="PIRSF015601">
    <property type="entry name" value="MTase_slr0722"/>
    <property type="match status" value="1"/>
</dbReference>
<comment type="subcellular location">
    <subcellularLocation>
        <location evidence="1 12">Cytoplasm</location>
    </subcellularLocation>
</comment>
<evidence type="ECO:0000256" key="7">
    <source>
        <dbReference type="ARBA" id="ARBA00022603"/>
    </source>
</evidence>
<evidence type="ECO:0000256" key="1">
    <source>
        <dbReference type="ARBA" id="ARBA00004496"/>
    </source>
</evidence>
<evidence type="ECO:0000256" key="3">
    <source>
        <dbReference type="ARBA" id="ARBA00012328"/>
    </source>
</evidence>
<keyword evidence="9 12" id="KW-0949">S-adenosyl-L-methionine</keyword>
<evidence type="ECO:0000256" key="5">
    <source>
        <dbReference type="ARBA" id="ARBA00022490"/>
    </source>
</evidence>
<feature type="domain" description="Ribosomal RNA small subunit methyltransferase E methyltransferase" evidence="13">
    <location>
        <begin position="77"/>
        <end position="236"/>
    </location>
</feature>
<feature type="domain" description="Ribosomal RNA small subunit methyltransferase E PUA-like" evidence="14">
    <location>
        <begin position="18"/>
        <end position="64"/>
    </location>
</feature>
<dbReference type="Gene3D" id="2.40.240.20">
    <property type="entry name" value="Hypothetical PUA domain-like, domain 1"/>
    <property type="match status" value="1"/>
</dbReference>